<dbReference type="PROSITE" id="PS50111">
    <property type="entry name" value="CHEMOTAXIS_TRANSDUC_2"/>
    <property type="match status" value="1"/>
</dbReference>
<evidence type="ECO:0000256" key="2">
    <source>
        <dbReference type="ARBA" id="ARBA00029447"/>
    </source>
</evidence>
<evidence type="ECO:0000256" key="4">
    <source>
        <dbReference type="SAM" id="Phobius"/>
    </source>
</evidence>
<dbReference type="CDD" id="cd06225">
    <property type="entry name" value="HAMP"/>
    <property type="match status" value="1"/>
</dbReference>
<protein>
    <submittedName>
        <fullName evidence="7">HAMP domain-containing protein</fullName>
    </submittedName>
</protein>
<keyword evidence="4" id="KW-0472">Membrane</keyword>
<feature type="domain" description="Methyl-accepting transducer" evidence="5">
    <location>
        <begin position="306"/>
        <end position="556"/>
    </location>
</feature>
<evidence type="ECO:0000256" key="1">
    <source>
        <dbReference type="ARBA" id="ARBA00023224"/>
    </source>
</evidence>
<dbReference type="PROSITE" id="PS50885">
    <property type="entry name" value="HAMP"/>
    <property type="match status" value="1"/>
</dbReference>
<dbReference type="Gene3D" id="6.10.340.10">
    <property type="match status" value="1"/>
</dbReference>
<dbReference type="SUPFAM" id="SSF58104">
    <property type="entry name" value="Methyl-accepting chemotaxis protein (MCP) signaling domain"/>
    <property type="match status" value="1"/>
</dbReference>
<dbReference type="Pfam" id="PF00015">
    <property type="entry name" value="MCPsignal"/>
    <property type="match status" value="1"/>
</dbReference>
<dbReference type="Pfam" id="PF00672">
    <property type="entry name" value="HAMP"/>
    <property type="match status" value="1"/>
</dbReference>
<keyword evidence="1 3" id="KW-0807">Transducer</keyword>
<dbReference type="SUPFAM" id="SSF103190">
    <property type="entry name" value="Sensory domain-like"/>
    <property type="match status" value="1"/>
</dbReference>
<proteinExistence type="inferred from homology"/>
<evidence type="ECO:0000313" key="8">
    <source>
        <dbReference type="Proteomes" id="UP000632377"/>
    </source>
</evidence>
<dbReference type="Gene3D" id="1.10.287.950">
    <property type="entry name" value="Methyl-accepting chemotaxis protein"/>
    <property type="match status" value="1"/>
</dbReference>
<feature type="transmembrane region" description="Helical" evidence="4">
    <location>
        <begin position="212"/>
        <end position="233"/>
    </location>
</feature>
<dbReference type="PANTHER" id="PTHR32089">
    <property type="entry name" value="METHYL-ACCEPTING CHEMOTAXIS PROTEIN MCPB"/>
    <property type="match status" value="1"/>
</dbReference>
<dbReference type="InterPro" id="IPR003660">
    <property type="entry name" value="HAMP_dom"/>
</dbReference>
<feature type="transmembrane region" description="Helical" evidence="4">
    <location>
        <begin position="34"/>
        <end position="56"/>
    </location>
</feature>
<keyword evidence="4" id="KW-1133">Transmembrane helix</keyword>
<gene>
    <name evidence="7" type="ORF">JK636_15230</name>
</gene>
<evidence type="ECO:0000313" key="7">
    <source>
        <dbReference type="EMBL" id="MBL4937105.1"/>
    </source>
</evidence>
<dbReference type="SMART" id="SM00283">
    <property type="entry name" value="MA"/>
    <property type="match status" value="1"/>
</dbReference>
<sequence length="592" mass="65848">MWNKVTINEIIGGEMNNTIKSSTIPYFKRLKTKITVLFFIISLIMISLLSSALYLINYNITTKGLVQRASDISKNTLGYIDVKEFQKLKIKEDEQKDSYKKMRESLSAIREFSGAKYVFTMRRNEDGKFSYVVDGSKEEGMSHIGDIEDINNRYETAWNGNIYTDKKIRDEGKWGILISSYYPIKENDKVIGFVGIDYDAEDTYLALHKFRLTAILISLGISLIIAFCGYLVASYVSKPIIEIAGIAESVASNDLNVRKLKIRDNDELGTLSKSFNLMIDNIRKMINKMQRTSDELVQASKIIGLSTQEIASSSEGITSQVQQIAAGGTVQADEASKSYDLVSNLSTKIEDMNERLDITSNNTTNMQDANRQGTIAISSLENNFDRYLGTALEVASKVEELHLSSKSIVSILTTINSIAEQTNLLALNAAIEAARAGEHGKGFAVVSEEIRKLAEQAAFSTKEIQGIVDKISKDVLNISNLTVESKDLIFYVKDAIDKSKESLTNIEVSATDTVNEINNLDNDIKYIETLKERVLKSVQDMAAIAQESAAGTEEISASSEEQSASIEEVLSSIDSLNEMIEELNDMIKEYKL</sequence>
<reference evidence="7 8" key="1">
    <citation type="submission" date="2021-01" db="EMBL/GenBank/DDBJ databases">
        <title>Genome public.</title>
        <authorList>
            <person name="Liu C."/>
            <person name="Sun Q."/>
        </authorList>
    </citation>
    <scope>NUCLEOTIDE SEQUENCE [LARGE SCALE GENOMIC DNA]</scope>
    <source>
        <strain evidence="7 8">YIM B02515</strain>
    </source>
</reference>
<evidence type="ECO:0000256" key="3">
    <source>
        <dbReference type="PROSITE-ProRule" id="PRU00284"/>
    </source>
</evidence>
<dbReference type="PANTHER" id="PTHR32089:SF112">
    <property type="entry name" value="LYSOZYME-LIKE PROTEIN-RELATED"/>
    <property type="match status" value="1"/>
</dbReference>
<name>A0ABS1TCR4_9CLOT</name>
<comment type="similarity">
    <text evidence="2">Belongs to the methyl-accepting chemotaxis (MCP) protein family.</text>
</comment>
<dbReference type="SMART" id="SM00304">
    <property type="entry name" value="HAMP"/>
    <property type="match status" value="2"/>
</dbReference>
<dbReference type="InterPro" id="IPR004089">
    <property type="entry name" value="MCPsignal_dom"/>
</dbReference>
<dbReference type="Proteomes" id="UP000632377">
    <property type="component" value="Unassembled WGS sequence"/>
</dbReference>
<accession>A0ABS1TCR4</accession>
<keyword evidence="8" id="KW-1185">Reference proteome</keyword>
<dbReference type="PRINTS" id="PR00260">
    <property type="entry name" value="CHEMTRNSDUCR"/>
</dbReference>
<dbReference type="EMBL" id="JAESWC010000009">
    <property type="protein sequence ID" value="MBL4937105.1"/>
    <property type="molecule type" value="Genomic_DNA"/>
</dbReference>
<feature type="domain" description="HAMP" evidence="6">
    <location>
        <begin position="234"/>
        <end position="287"/>
    </location>
</feature>
<dbReference type="InterPro" id="IPR029151">
    <property type="entry name" value="Sensor-like_sf"/>
</dbReference>
<comment type="caution">
    <text evidence="7">The sequence shown here is derived from an EMBL/GenBank/DDBJ whole genome shotgun (WGS) entry which is preliminary data.</text>
</comment>
<organism evidence="7 8">
    <name type="scientific">Clostridium rhizosphaerae</name>
    <dbReference type="NCBI Taxonomy" id="2803861"/>
    <lineage>
        <taxon>Bacteria</taxon>
        <taxon>Bacillati</taxon>
        <taxon>Bacillota</taxon>
        <taxon>Clostridia</taxon>
        <taxon>Eubacteriales</taxon>
        <taxon>Clostridiaceae</taxon>
        <taxon>Clostridium</taxon>
    </lineage>
</organism>
<evidence type="ECO:0000259" key="6">
    <source>
        <dbReference type="PROSITE" id="PS50885"/>
    </source>
</evidence>
<evidence type="ECO:0000259" key="5">
    <source>
        <dbReference type="PROSITE" id="PS50111"/>
    </source>
</evidence>
<dbReference type="InterPro" id="IPR004090">
    <property type="entry name" value="Chemotax_Me-accpt_rcpt"/>
</dbReference>
<keyword evidence="4" id="KW-0812">Transmembrane</keyword>